<dbReference type="AlphaFoldDB" id="A0A392VG89"/>
<sequence>PVVGRQSGGDTTTHINGCRWRQVNDGAMVLQHSDADTCLELSFMVHLVDLHRQS</sequence>
<reference evidence="1 2" key="1">
    <citation type="journal article" date="2018" name="Front. Plant Sci.">
        <title>Red Clover (Trifolium pratense) and Zigzag Clover (T. medium) - A Picture of Genomic Similarities and Differences.</title>
        <authorList>
            <person name="Dluhosova J."/>
            <person name="Istvanek J."/>
            <person name="Nedelnik J."/>
            <person name="Repkova J."/>
        </authorList>
    </citation>
    <scope>NUCLEOTIDE SEQUENCE [LARGE SCALE GENOMIC DNA]</scope>
    <source>
        <strain evidence="2">cv. 10/8</strain>
        <tissue evidence="1">Leaf</tissue>
    </source>
</reference>
<dbReference type="EMBL" id="LXQA011152884">
    <property type="protein sequence ID" value="MCI86907.1"/>
    <property type="molecule type" value="Genomic_DNA"/>
</dbReference>
<evidence type="ECO:0000313" key="2">
    <source>
        <dbReference type="Proteomes" id="UP000265520"/>
    </source>
</evidence>
<organism evidence="1 2">
    <name type="scientific">Trifolium medium</name>
    <dbReference type="NCBI Taxonomy" id="97028"/>
    <lineage>
        <taxon>Eukaryota</taxon>
        <taxon>Viridiplantae</taxon>
        <taxon>Streptophyta</taxon>
        <taxon>Embryophyta</taxon>
        <taxon>Tracheophyta</taxon>
        <taxon>Spermatophyta</taxon>
        <taxon>Magnoliopsida</taxon>
        <taxon>eudicotyledons</taxon>
        <taxon>Gunneridae</taxon>
        <taxon>Pentapetalae</taxon>
        <taxon>rosids</taxon>
        <taxon>fabids</taxon>
        <taxon>Fabales</taxon>
        <taxon>Fabaceae</taxon>
        <taxon>Papilionoideae</taxon>
        <taxon>50 kb inversion clade</taxon>
        <taxon>NPAAA clade</taxon>
        <taxon>Hologalegina</taxon>
        <taxon>IRL clade</taxon>
        <taxon>Trifolieae</taxon>
        <taxon>Trifolium</taxon>
    </lineage>
</organism>
<proteinExistence type="predicted"/>
<protein>
    <submittedName>
        <fullName evidence="1">Uncharacterized protein</fullName>
    </submittedName>
</protein>
<name>A0A392VG89_9FABA</name>
<feature type="non-terminal residue" evidence="1">
    <location>
        <position position="1"/>
    </location>
</feature>
<accession>A0A392VG89</accession>
<evidence type="ECO:0000313" key="1">
    <source>
        <dbReference type="EMBL" id="MCI86907.1"/>
    </source>
</evidence>
<comment type="caution">
    <text evidence="1">The sequence shown here is derived from an EMBL/GenBank/DDBJ whole genome shotgun (WGS) entry which is preliminary data.</text>
</comment>
<keyword evidence="2" id="KW-1185">Reference proteome</keyword>
<dbReference type="Proteomes" id="UP000265520">
    <property type="component" value="Unassembled WGS sequence"/>
</dbReference>